<organism evidence="10 11">
    <name type="scientific">Microlunatus kandeliicorticis</name>
    <dbReference type="NCBI Taxonomy" id="1759536"/>
    <lineage>
        <taxon>Bacteria</taxon>
        <taxon>Bacillati</taxon>
        <taxon>Actinomycetota</taxon>
        <taxon>Actinomycetes</taxon>
        <taxon>Propionibacteriales</taxon>
        <taxon>Propionibacteriaceae</taxon>
        <taxon>Microlunatus</taxon>
    </lineage>
</organism>
<comment type="caution">
    <text evidence="10">The sequence shown here is derived from an EMBL/GenBank/DDBJ whole genome shotgun (WGS) entry which is preliminary data.</text>
</comment>
<evidence type="ECO:0000259" key="9">
    <source>
        <dbReference type="PROSITE" id="PS51330"/>
    </source>
</evidence>
<dbReference type="InterPro" id="IPR001796">
    <property type="entry name" value="DHFR_dom"/>
</dbReference>
<dbReference type="PROSITE" id="PS00075">
    <property type="entry name" value="DHFR_1"/>
    <property type="match status" value="1"/>
</dbReference>
<dbReference type="EC" id="1.5.1.3" evidence="3 7"/>
<dbReference type="Pfam" id="PF00186">
    <property type="entry name" value="DHFR_1"/>
    <property type="match status" value="1"/>
</dbReference>
<dbReference type="GO" id="GO:0005829">
    <property type="term" value="C:cytosol"/>
    <property type="evidence" value="ECO:0007669"/>
    <property type="project" value="TreeGrafter"/>
</dbReference>
<evidence type="ECO:0000313" key="11">
    <source>
        <dbReference type="Proteomes" id="UP000523079"/>
    </source>
</evidence>
<comment type="catalytic activity">
    <reaction evidence="7">
        <text>(6S)-5,6,7,8-tetrahydrofolate + NADP(+) = 7,8-dihydrofolate + NADPH + H(+)</text>
        <dbReference type="Rhea" id="RHEA:15009"/>
        <dbReference type="ChEBI" id="CHEBI:15378"/>
        <dbReference type="ChEBI" id="CHEBI:57451"/>
        <dbReference type="ChEBI" id="CHEBI:57453"/>
        <dbReference type="ChEBI" id="CHEBI:57783"/>
        <dbReference type="ChEBI" id="CHEBI:58349"/>
        <dbReference type="EC" id="1.5.1.3"/>
    </reaction>
</comment>
<dbReference type="Proteomes" id="UP000523079">
    <property type="component" value="Unassembled WGS sequence"/>
</dbReference>
<comment type="pathway">
    <text evidence="1 7">Cofactor biosynthesis; tetrahydrofolate biosynthesis; 5,6,7,8-tetrahydrofolate from 7,8-dihydrofolate: step 1/1.</text>
</comment>
<dbReference type="PROSITE" id="PS51330">
    <property type="entry name" value="DHFR_2"/>
    <property type="match status" value="1"/>
</dbReference>
<dbReference type="PANTHER" id="PTHR48069:SF3">
    <property type="entry name" value="DIHYDROFOLATE REDUCTASE"/>
    <property type="match status" value="1"/>
</dbReference>
<dbReference type="GO" id="GO:0050661">
    <property type="term" value="F:NADP binding"/>
    <property type="evidence" value="ECO:0007669"/>
    <property type="project" value="InterPro"/>
</dbReference>
<protein>
    <recommendedName>
        <fullName evidence="3 7">Dihydrofolate reductase</fullName>
        <ecNumber evidence="3 7">1.5.1.3</ecNumber>
    </recommendedName>
</protein>
<evidence type="ECO:0000256" key="7">
    <source>
        <dbReference type="PIRNR" id="PIRNR000194"/>
    </source>
</evidence>
<dbReference type="PANTHER" id="PTHR48069">
    <property type="entry name" value="DIHYDROFOLATE REDUCTASE"/>
    <property type="match status" value="1"/>
</dbReference>
<keyword evidence="6 7" id="KW-0560">Oxidoreductase</keyword>
<dbReference type="Gene3D" id="3.40.430.10">
    <property type="entry name" value="Dihydrofolate Reductase, subunit A"/>
    <property type="match status" value="1"/>
</dbReference>
<comment type="similarity">
    <text evidence="2 7 8">Belongs to the dihydrofolate reductase family.</text>
</comment>
<keyword evidence="4 7" id="KW-0554">One-carbon metabolism</keyword>
<evidence type="ECO:0000256" key="4">
    <source>
        <dbReference type="ARBA" id="ARBA00022563"/>
    </source>
</evidence>
<evidence type="ECO:0000256" key="3">
    <source>
        <dbReference type="ARBA" id="ARBA00012856"/>
    </source>
</evidence>
<feature type="domain" description="DHFR" evidence="9">
    <location>
        <begin position="6"/>
        <end position="167"/>
    </location>
</feature>
<sequence>MLRPSDVVAVAAVARNGVIGRGAEIPWRLPGEQARFKRLTLGLALVMGRRTYESIGRPLPGRRSVVVTRDRGWRPRTDPDGLVSVCPDVDTALARARALLPDRPVMVAGGAEIYRAAWPATTVLELTEVPLEPEGDVFFPAVDPAHWAVVDRDPGEHYTVVRYRRRD</sequence>
<evidence type="ECO:0000256" key="6">
    <source>
        <dbReference type="ARBA" id="ARBA00023002"/>
    </source>
</evidence>
<dbReference type="InterPro" id="IPR017925">
    <property type="entry name" value="DHFR_CS"/>
</dbReference>
<dbReference type="PRINTS" id="PR00070">
    <property type="entry name" value="DHFR"/>
</dbReference>
<dbReference type="GO" id="GO:0046654">
    <property type="term" value="P:tetrahydrofolate biosynthetic process"/>
    <property type="evidence" value="ECO:0007669"/>
    <property type="project" value="UniProtKB-UniPathway"/>
</dbReference>
<dbReference type="InterPro" id="IPR012259">
    <property type="entry name" value="DHFR"/>
</dbReference>
<dbReference type="RefSeq" id="WP_328823927.1">
    <property type="nucleotide sequence ID" value="NZ_JACGWT010000006.1"/>
</dbReference>
<accession>A0A7W3IW10</accession>
<evidence type="ECO:0000256" key="1">
    <source>
        <dbReference type="ARBA" id="ARBA00004903"/>
    </source>
</evidence>
<dbReference type="InterPro" id="IPR024072">
    <property type="entry name" value="DHFR-like_dom_sf"/>
</dbReference>
<name>A0A7W3IW10_9ACTN</name>
<dbReference type="AlphaFoldDB" id="A0A7W3IW10"/>
<evidence type="ECO:0000256" key="2">
    <source>
        <dbReference type="ARBA" id="ARBA00009539"/>
    </source>
</evidence>
<dbReference type="SUPFAM" id="SSF53597">
    <property type="entry name" value="Dihydrofolate reductase-like"/>
    <property type="match status" value="1"/>
</dbReference>
<reference evidence="10 11" key="1">
    <citation type="submission" date="2020-07" db="EMBL/GenBank/DDBJ databases">
        <title>Sequencing the genomes of 1000 actinobacteria strains.</title>
        <authorList>
            <person name="Klenk H.-P."/>
        </authorList>
    </citation>
    <scope>NUCLEOTIDE SEQUENCE [LARGE SCALE GENOMIC DNA]</scope>
    <source>
        <strain evidence="10 11">DSM 100723</strain>
    </source>
</reference>
<evidence type="ECO:0000256" key="5">
    <source>
        <dbReference type="ARBA" id="ARBA00022857"/>
    </source>
</evidence>
<keyword evidence="11" id="KW-1185">Reference proteome</keyword>
<keyword evidence="5 7" id="KW-0521">NADP</keyword>
<comment type="function">
    <text evidence="7">Key enzyme in folate metabolism. Catalyzes an essential reaction for de novo glycine and purine synthesis, and for DNA precursor synthesis.</text>
</comment>
<proteinExistence type="inferred from homology"/>
<dbReference type="GO" id="GO:0006730">
    <property type="term" value="P:one-carbon metabolic process"/>
    <property type="evidence" value="ECO:0007669"/>
    <property type="project" value="UniProtKB-KW"/>
</dbReference>
<dbReference type="EMBL" id="JACGWT010000006">
    <property type="protein sequence ID" value="MBA8796150.1"/>
    <property type="molecule type" value="Genomic_DNA"/>
</dbReference>
<dbReference type="GO" id="GO:0004146">
    <property type="term" value="F:dihydrofolate reductase activity"/>
    <property type="evidence" value="ECO:0007669"/>
    <property type="project" value="UniProtKB-EC"/>
</dbReference>
<dbReference type="UniPathway" id="UPA00077">
    <property type="reaction ID" value="UER00158"/>
</dbReference>
<dbReference type="GO" id="GO:0046655">
    <property type="term" value="P:folic acid metabolic process"/>
    <property type="evidence" value="ECO:0007669"/>
    <property type="project" value="TreeGrafter"/>
</dbReference>
<evidence type="ECO:0000256" key="8">
    <source>
        <dbReference type="RuleBase" id="RU004474"/>
    </source>
</evidence>
<dbReference type="CDD" id="cd00209">
    <property type="entry name" value="DHFR"/>
    <property type="match status" value="1"/>
</dbReference>
<dbReference type="GO" id="GO:0046452">
    <property type="term" value="P:dihydrofolate metabolic process"/>
    <property type="evidence" value="ECO:0007669"/>
    <property type="project" value="TreeGrafter"/>
</dbReference>
<gene>
    <name evidence="10" type="ORF">FHX74_003791</name>
</gene>
<evidence type="ECO:0000313" key="10">
    <source>
        <dbReference type="EMBL" id="MBA8796150.1"/>
    </source>
</evidence>
<dbReference type="PIRSF" id="PIRSF000194">
    <property type="entry name" value="DHFR"/>
    <property type="match status" value="1"/>
</dbReference>